<sequence>MYLIHAHLKGPTGAVLTDQTAELIHAWALSQEQVEHVTAHPGAVPHPIVGVYVLADSLHQAEERVAAVCRRALRQEPSLSTWTLVRAEAPLLAPLVHGPLGPPENPSMGSDLRGK</sequence>
<dbReference type="Proteomes" id="UP001589710">
    <property type="component" value="Unassembled WGS sequence"/>
</dbReference>
<dbReference type="EMBL" id="JBHMCG010000104">
    <property type="protein sequence ID" value="MFB9575473.1"/>
    <property type="molecule type" value="Genomic_DNA"/>
</dbReference>
<accession>A0ABV5RC81</accession>
<keyword evidence="3" id="KW-1185">Reference proteome</keyword>
<evidence type="ECO:0008006" key="4">
    <source>
        <dbReference type="Google" id="ProtNLM"/>
    </source>
</evidence>
<reference evidence="2 3" key="1">
    <citation type="submission" date="2024-09" db="EMBL/GenBank/DDBJ databases">
        <authorList>
            <person name="Sun Q."/>
            <person name="Mori K."/>
        </authorList>
    </citation>
    <scope>NUCLEOTIDE SEQUENCE [LARGE SCALE GENOMIC DNA]</scope>
    <source>
        <strain evidence="2 3">JCM 3331</strain>
    </source>
</reference>
<evidence type="ECO:0000256" key="1">
    <source>
        <dbReference type="SAM" id="MobiDB-lite"/>
    </source>
</evidence>
<dbReference type="RefSeq" id="WP_386144357.1">
    <property type="nucleotide sequence ID" value="NZ_JBHMCG010000104.1"/>
</dbReference>
<organism evidence="2 3">
    <name type="scientific">Streptomyces yanii</name>
    <dbReference type="NCBI Taxonomy" id="78510"/>
    <lineage>
        <taxon>Bacteria</taxon>
        <taxon>Bacillati</taxon>
        <taxon>Actinomycetota</taxon>
        <taxon>Actinomycetes</taxon>
        <taxon>Kitasatosporales</taxon>
        <taxon>Streptomycetaceae</taxon>
        <taxon>Streptomyces</taxon>
    </lineage>
</organism>
<evidence type="ECO:0000313" key="3">
    <source>
        <dbReference type="Proteomes" id="UP001589710"/>
    </source>
</evidence>
<proteinExistence type="predicted"/>
<comment type="caution">
    <text evidence="2">The sequence shown here is derived from an EMBL/GenBank/DDBJ whole genome shotgun (WGS) entry which is preliminary data.</text>
</comment>
<protein>
    <recommendedName>
        <fullName evidence="4">YCII-related domain-containing protein</fullName>
    </recommendedName>
</protein>
<evidence type="ECO:0000313" key="2">
    <source>
        <dbReference type="EMBL" id="MFB9575473.1"/>
    </source>
</evidence>
<name>A0ABV5RC81_9ACTN</name>
<gene>
    <name evidence="2" type="ORF">ACFFTL_25095</name>
</gene>
<feature type="region of interest" description="Disordered" evidence="1">
    <location>
        <begin position="95"/>
        <end position="115"/>
    </location>
</feature>